<keyword evidence="5 6" id="KW-0472">Membrane</keyword>
<evidence type="ECO:0000313" key="9">
    <source>
        <dbReference type="Proteomes" id="UP000707535"/>
    </source>
</evidence>
<reference evidence="8" key="1">
    <citation type="journal article" date="2021" name="PeerJ">
        <title>Extensive microbial diversity within the chicken gut microbiome revealed by metagenomics and culture.</title>
        <authorList>
            <person name="Gilroy R."/>
            <person name="Ravi A."/>
            <person name="Getino M."/>
            <person name="Pursley I."/>
            <person name="Horton D.L."/>
            <person name="Alikhan N.F."/>
            <person name="Baker D."/>
            <person name="Gharbi K."/>
            <person name="Hall N."/>
            <person name="Watson M."/>
            <person name="Adriaenssens E.M."/>
            <person name="Foster-Nyarko E."/>
            <person name="Jarju S."/>
            <person name="Secka A."/>
            <person name="Antonio M."/>
            <person name="Oren A."/>
            <person name="Chaudhuri R.R."/>
            <person name="La Ragione R."/>
            <person name="Hildebrand F."/>
            <person name="Pallen M.J."/>
        </authorList>
    </citation>
    <scope>NUCLEOTIDE SEQUENCE</scope>
    <source>
        <strain evidence="8">CHK174-6876</strain>
    </source>
</reference>
<protein>
    <submittedName>
        <fullName evidence="8">GtrA family protein</fullName>
    </submittedName>
</protein>
<keyword evidence="3 6" id="KW-0812">Transmembrane</keyword>
<accession>A0A921K0Z1</accession>
<dbReference type="Proteomes" id="UP000707535">
    <property type="component" value="Unassembled WGS sequence"/>
</dbReference>
<dbReference type="InterPro" id="IPR007267">
    <property type="entry name" value="GtrA_DPMS_TM"/>
</dbReference>
<feature type="transmembrane region" description="Helical" evidence="6">
    <location>
        <begin position="40"/>
        <end position="57"/>
    </location>
</feature>
<keyword evidence="4 6" id="KW-1133">Transmembrane helix</keyword>
<reference evidence="8" key="2">
    <citation type="submission" date="2021-09" db="EMBL/GenBank/DDBJ databases">
        <authorList>
            <person name="Gilroy R."/>
        </authorList>
    </citation>
    <scope>NUCLEOTIDE SEQUENCE</scope>
    <source>
        <strain evidence="8">CHK174-6876</strain>
    </source>
</reference>
<evidence type="ECO:0000256" key="5">
    <source>
        <dbReference type="ARBA" id="ARBA00023136"/>
    </source>
</evidence>
<evidence type="ECO:0000256" key="3">
    <source>
        <dbReference type="ARBA" id="ARBA00022692"/>
    </source>
</evidence>
<comment type="subcellular location">
    <subcellularLocation>
        <location evidence="1">Membrane</location>
        <topology evidence="1">Multi-pass membrane protein</topology>
    </subcellularLocation>
</comment>
<dbReference type="PANTHER" id="PTHR38459">
    <property type="entry name" value="PROPHAGE BACTOPRENOL-LINKED GLUCOSE TRANSLOCASE HOMOLOG"/>
    <property type="match status" value="1"/>
</dbReference>
<comment type="caution">
    <text evidence="8">The sequence shown here is derived from an EMBL/GenBank/DDBJ whole genome shotgun (WGS) entry which is preliminary data.</text>
</comment>
<feature type="domain" description="GtrA/DPMS transmembrane" evidence="7">
    <location>
        <begin position="15"/>
        <end position="131"/>
    </location>
</feature>
<dbReference type="PANTHER" id="PTHR38459:SF5">
    <property type="entry name" value="CELL WALL TEICHOIC ACID GLYCOSYLATION PROTEIN GTCA"/>
    <property type="match status" value="1"/>
</dbReference>
<sequence length="136" mass="15805">MFNNFLHKHKTFIIYVFWGGIATIVNIGTFMLWLKLGRHYQAGNILAWLLAVFVTYFSNKFLVFSSQYHGIGQLLRELGSFLVVRLFALALDIVIIWLGIKVLNYSSFLVKIFDNTVVGILNYIVSKWYIFTDKNI</sequence>
<comment type="similarity">
    <text evidence="2">Belongs to the GtrA family.</text>
</comment>
<dbReference type="GO" id="GO:0000271">
    <property type="term" value="P:polysaccharide biosynthetic process"/>
    <property type="evidence" value="ECO:0007669"/>
    <property type="project" value="InterPro"/>
</dbReference>
<evidence type="ECO:0000256" key="1">
    <source>
        <dbReference type="ARBA" id="ARBA00004141"/>
    </source>
</evidence>
<dbReference type="Pfam" id="PF04138">
    <property type="entry name" value="GtrA_DPMS_TM"/>
    <property type="match status" value="1"/>
</dbReference>
<feature type="transmembrane region" description="Helical" evidence="6">
    <location>
        <begin position="78"/>
        <end position="100"/>
    </location>
</feature>
<gene>
    <name evidence="8" type="ORF">K8V00_05800</name>
</gene>
<feature type="transmembrane region" description="Helical" evidence="6">
    <location>
        <begin position="112"/>
        <end position="131"/>
    </location>
</feature>
<evidence type="ECO:0000256" key="4">
    <source>
        <dbReference type="ARBA" id="ARBA00022989"/>
    </source>
</evidence>
<dbReference type="GO" id="GO:0005886">
    <property type="term" value="C:plasma membrane"/>
    <property type="evidence" value="ECO:0007669"/>
    <property type="project" value="TreeGrafter"/>
</dbReference>
<dbReference type="AlphaFoldDB" id="A0A921K0Z1"/>
<organism evidence="8 9">
    <name type="scientific">Ligilactobacillus acidipiscis</name>
    <dbReference type="NCBI Taxonomy" id="89059"/>
    <lineage>
        <taxon>Bacteria</taxon>
        <taxon>Bacillati</taxon>
        <taxon>Bacillota</taxon>
        <taxon>Bacilli</taxon>
        <taxon>Lactobacillales</taxon>
        <taxon>Lactobacillaceae</taxon>
        <taxon>Ligilactobacillus</taxon>
    </lineage>
</organism>
<name>A0A921K0Z1_9LACO</name>
<feature type="transmembrane region" description="Helical" evidence="6">
    <location>
        <begin position="12"/>
        <end position="34"/>
    </location>
</feature>
<dbReference type="EMBL" id="DYXG01000057">
    <property type="protein sequence ID" value="HJE97116.1"/>
    <property type="molecule type" value="Genomic_DNA"/>
</dbReference>
<evidence type="ECO:0000313" key="8">
    <source>
        <dbReference type="EMBL" id="HJE97116.1"/>
    </source>
</evidence>
<evidence type="ECO:0000256" key="2">
    <source>
        <dbReference type="ARBA" id="ARBA00009399"/>
    </source>
</evidence>
<evidence type="ECO:0000256" key="6">
    <source>
        <dbReference type="SAM" id="Phobius"/>
    </source>
</evidence>
<evidence type="ECO:0000259" key="7">
    <source>
        <dbReference type="Pfam" id="PF04138"/>
    </source>
</evidence>
<dbReference type="InterPro" id="IPR051401">
    <property type="entry name" value="GtrA_CellWall_Glycosyl"/>
</dbReference>
<proteinExistence type="inferred from homology"/>